<evidence type="ECO:0000313" key="2">
    <source>
        <dbReference type="Proteomes" id="UP000610966"/>
    </source>
</evidence>
<dbReference type="EMBL" id="BOOG01000071">
    <property type="protein sequence ID" value="GIH73066.1"/>
    <property type="molecule type" value="Genomic_DNA"/>
</dbReference>
<evidence type="ECO:0000313" key="1">
    <source>
        <dbReference type="EMBL" id="GIH73066.1"/>
    </source>
</evidence>
<organism evidence="1 2">
    <name type="scientific">Sphaerimonospora thailandensis</name>
    <dbReference type="NCBI Taxonomy" id="795644"/>
    <lineage>
        <taxon>Bacteria</taxon>
        <taxon>Bacillati</taxon>
        <taxon>Actinomycetota</taxon>
        <taxon>Actinomycetes</taxon>
        <taxon>Streptosporangiales</taxon>
        <taxon>Streptosporangiaceae</taxon>
        <taxon>Sphaerimonospora</taxon>
    </lineage>
</organism>
<reference evidence="1" key="1">
    <citation type="submission" date="2021-01" db="EMBL/GenBank/DDBJ databases">
        <title>Whole genome shotgun sequence of Sphaerimonospora thailandensis NBRC 107569.</title>
        <authorList>
            <person name="Komaki H."/>
            <person name="Tamura T."/>
        </authorList>
    </citation>
    <scope>NUCLEOTIDE SEQUENCE</scope>
    <source>
        <strain evidence="1">NBRC 107569</strain>
    </source>
</reference>
<protein>
    <submittedName>
        <fullName evidence="1">Uncharacterized protein</fullName>
    </submittedName>
</protein>
<dbReference type="AlphaFoldDB" id="A0A8J3W2R0"/>
<keyword evidence="2" id="KW-1185">Reference proteome</keyword>
<accession>A0A8J3W2R0</accession>
<name>A0A8J3W2R0_9ACTN</name>
<gene>
    <name evidence="1" type="ORF">Mth01_53190</name>
</gene>
<dbReference type="RefSeq" id="WP_204018732.1">
    <property type="nucleotide sequence ID" value="NZ_BOOG01000071.1"/>
</dbReference>
<dbReference type="Proteomes" id="UP000610966">
    <property type="component" value="Unassembled WGS sequence"/>
</dbReference>
<proteinExistence type="predicted"/>
<comment type="caution">
    <text evidence="1">The sequence shown here is derived from an EMBL/GenBank/DDBJ whole genome shotgun (WGS) entry which is preliminary data.</text>
</comment>
<sequence length="60" mass="7047">MTISPNASMYLYQELVDERIRTLHREAEAERLAGRVLSVRRARRQIERASERLSHALARL</sequence>